<evidence type="ECO:0008006" key="3">
    <source>
        <dbReference type="Google" id="ProtNLM"/>
    </source>
</evidence>
<name>A0A7R9T544_9CHLO</name>
<gene>
    <name evidence="2" type="ORF">OLUC0939_LOCUS6060</name>
</gene>
<dbReference type="AlphaFoldDB" id="A0A7R9T544"/>
<keyword evidence="1" id="KW-1133">Transmembrane helix</keyword>
<keyword evidence="1" id="KW-0812">Transmembrane</keyword>
<evidence type="ECO:0000313" key="2">
    <source>
        <dbReference type="EMBL" id="CAD8225320.1"/>
    </source>
</evidence>
<proteinExistence type="predicted"/>
<keyword evidence="1" id="KW-0472">Membrane</keyword>
<organism evidence="2">
    <name type="scientific">Ostreococcus sp. 'lucimarinus'</name>
    <dbReference type="NCBI Taxonomy" id="242159"/>
    <lineage>
        <taxon>Eukaryota</taxon>
        <taxon>Viridiplantae</taxon>
        <taxon>Chlorophyta</taxon>
        <taxon>Mamiellophyceae</taxon>
        <taxon>Mamiellales</taxon>
        <taxon>Bathycoccaceae</taxon>
        <taxon>Ostreococcus</taxon>
    </lineage>
</organism>
<reference evidence="2" key="1">
    <citation type="submission" date="2021-01" db="EMBL/GenBank/DDBJ databases">
        <authorList>
            <person name="Corre E."/>
            <person name="Pelletier E."/>
            <person name="Niang G."/>
            <person name="Scheremetjew M."/>
            <person name="Finn R."/>
            <person name="Kale V."/>
            <person name="Holt S."/>
            <person name="Cochrane G."/>
            <person name="Meng A."/>
            <person name="Brown T."/>
            <person name="Cohen L."/>
        </authorList>
    </citation>
    <scope>NUCLEOTIDE SEQUENCE</scope>
    <source>
        <strain evidence="2">Clade-A-BCC118000</strain>
    </source>
</reference>
<protein>
    <recommendedName>
        <fullName evidence="3">Cytochrome b6-f complex subunit PetL</fullName>
    </recommendedName>
</protein>
<evidence type="ECO:0000256" key="1">
    <source>
        <dbReference type="SAM" id="Phobius"/>
    </source>
</evidence>
<feature type="transmembrane region" description="Helical" evidence="1">
    <location>
        <begin position="76"/>
        <end position="96"/>
    </location>
</feature>
<accession>A0A7R9T544</accession>
<sequence length="102" mass="10666">MVVSTIRAQTRPVAKIQAKKTASAKPTSRPQRSVKLALPVSIATGCMTLASEARAEEAAYAISAQVAQIAAVPTPLLYFGFLTSSLTFAAGAYIALSKIKLI</sequence>
<dbReference type="EMBL" id="HBDX01007069">
    <property type="protein sequence ID" value="CAD8225320.1"/>
    <property type="molecule type" value="Transcribed_RNA"/>
</dbReference>